<name>A0A1B1YRD4_9GAMM</name>
<feature type="binding site" evidence="2">
    <location>
        <position position="422"/>
    </location>
    <ligand>
        <name>Mg(2+)</name>
        <dbReference type="ChEBI" id="CHEBI:18420"/>
    </ligand>
</feature>
<feature type="binding site" evidence="2">
    <location>
        <position position="68"/>
    </location>
    <ligand>
        <name>Ni(2+)</name>
        <dbReference type="ChEBI" id="CHEBI:49786"/>
    </ligand>
</feature>
<evidence type="ECO:0000313" key="4">
    <source>
        <dbReference type="Proteomes" id="UP000092952"/>
    </source>
</evidence>
<dbReference type="STRING" id="1810504.PG2T_03070"/>
<feature type="binding site" evidence="2">
    <location>
        <position position="65"/>
    </location>
    <ligand>
        <name>Ni(2+)</name>
        <dbReference type="ChEBI" id="CHEBI:49786"/>
    </ligand>
</feature>
<dbReference type="Gene3D" id="1.10.645.10">
    <property type="entry name" value="Cytochrome-c3 Hydrogenase, chain B"/>
    <property type="match status" value="1"/>
</dbReference>
<dbReference type="KEGG" id="gbi:PG2T_03070"/>
<dbReference type="Pfam" id="PF00374">
    <property type="entry name" value="NiFeSe_Hases"/>
    <property type="match status" value="2"/>
</dbReference>
<accession>A0A1B1YRD4</accession>
<feature type="binding site" evidence="2">
    <location>
        <position position="419"/>
    </location>
    <ligand>
        <name>Fe cation</name>
        <dbReference type="ChEBI" id="CHEBI:24875"/>
    </ligand>
</feature>
<keyword evidence="2" id="KW-0408">Iron</keyword>
<feature type="binding site" evidence="2">
    <location>
        <position position="372"/>
    </location>
    <ligand>
        <name>Mg(2+)</name>
        <dbReference type="ChEBI" id="CHEBI:18420"/>
    </ligand>
</feature>
<organism evidence="3 4">
    <name type="scientific">Immundisolibacter cernigliae</name>
    <dbReference type="NCBI Taxonomy" id="1810504"/>
    <lineage>
        <taxon>Bacteria</taxon>
        <taxon>Pseudomonadati</taxon>
        <taxon>Pseudomonadota</taxon>
        <taxon>Gammaproteobacteria</taxon>
        <taxon>Immundisolibacterales</taxon>
        <taxon>Immundisolibacteraceae</taxon>
        <taxon>Immundisolibacter</taxon>
    </lineage>
</organism>
<dbReference type="Proteomes" id="UP000092952">
    <property type="component" value="Chromosome"/>
</dbReference>
<feature type="binding site" evidence="2">
    <location>
        <position position="46"/>
    </location>
    <ligand>
        <name>Mg(2+)</name>
        <dbReference type="ChEBI" id="CHEBI:18420"/>
    </ligand>
</feature>
<dbReference type="InParanoid" id="A0A1B1YRD4"/>
<keyword evidence="2" id="KW-0479">Metal-binding</keyword>
<sequence>MTETTRTIEVNQLARVEGEGALHLAIDGGQLTAAQLRIFEPPRYFEALLRGRDCREAPDITARICGICPVAYLMSSCAAIEDLCGLSVPAPIADLRRLLYCGEWIESHVLHMFMLHLPDFLGYPDAVSMAREHGDLVRTALRIKKAGNGIVALLGGREIHPINVRIGGFYRLPTRAELAPLRDELAWALDAAEQALLPLAALDFPDFERAYTFVALRHDSEYPMGRGRLVSSDGIDLPVASYDDYLTEHHVRHSTSLHSRTAAGGVVHLGPLARYALNHDRLTPRARAAAQAAGLPPVVRNPFRSILVRGVEVVLALEEALRLIDGYVPGDTPAVAFEPRAGTGYGATEAPRGVLYHRYTVGEDGLITDAKIVAPTSVNQAVIEADLRHYVEPNLHRPDAELRAVCETAIRNYDPCISCSAHFLKLTVERR</sequence>
<keyword evidence="1" id="KW-0560">Oxidoreductase</keyword>
<dbReference type="GO" id="GO:0016151">
    <property type="term" value="F:nickel cation binding"/>
    <property type="evidence" value="ECO:0007669"/>
    <property type="project" value="InterPro"/>
</dbReference>
<reference evidence="4" key="1">
    <citation type="submission" date="2016-03" db="EMBL/GenBank/DDBJ databases">
        <title>Complete genome sequence of Solimmundus cernigliae, representing a novel lineage of polycyclic aromatic hydrocarbon degraders within the Gammaproteobacteria.</title>
        <authorList>
            <person name="Singleton D.R."/>
            <person name="Dickey A.N."/>
            <person name="Scholl E.H."/>
            <person name="Wright F.A."/>
            <person name="Aitken M.D."/>
        </authorList>
    </citation>
    <scope>NUCLEOTIDE SEQUENCE [LARGE SCALE GENOMIC DNA]</scope>
    <source>
        <strain evidence="4">TR3.2</strain>
    </source>
</reference>
<feature type="binding site" evidence="2">
    <location>
        <position position="68"/>
    </location>
    <ligand>
        <name>Fe cation</name>
        <dbReference type="ChEBI" id="CHEBI:24875"/>
    </ligand>
</feature>
<dbReference type="EMBL" id="CP014671">
    <property type="protein sequence ID" value="ANX03272.1"/>
    <property type="molecule type" value="Genomic_DNA"/>
</dbReference>
<dbReference type="PROSITE" id="PS00508">
    <property type="entry name" value="NI_HGENASE_L_2"/>
    <property type="match status" value="1"/>
</dbReference>
<dbReference type="SUPFAM" id="SSF56762">
    <property type="entry name" value="HydB/Nqo4-like"/>
    <property type="match status" value="1"/>
</dbReference>
<dbReference type="RefSeq" id="WP_068802776.1">
    <property type="nucleotide sequence ID" value="NZ_CP014671.1"/>
</dbReference>
<keyword evidence="2" id="KW-0460">Magnesium</keyword>
<dbReference type="PANTHER" id="PTHR43600">
    <property type="entry name" value="COENZYME F420 HYDROGENASE, SUBUNIT ALPHA"/>
    <property type="match status" value="1"/>
</dbReference>
<protein>
    <submittedName>
        <fullName evidence="3">Dehydrogenase</fullName>
    </submittedName>
</protein>
<dbReference type="PANTHER" id="PTHR43600:SF4">
    <property type="entry name" value="CYTOSOLIC NIFE-HYDROGENASE, ALPHA SUBUNIT"/>
    <property type="match status" value="1"/>
</dbReference>
<dbReference type="InterPro" id="IPR001501">
    <property type="entry name" value="Ni-dep_hyd_lsu"/>
</dbReference>
<proteinExistence type="predicted"/>
<dbReference type="GO" id="GO:0008901">
    <property type="term" value="F:ferredoxin hydrogenase activity"/>
    <property type="evidence" value="ECO:0007669"/>
    <property type="project" value="InterPro"/>
</dbReference>
<comment type="cofactor">
    <cofactor evidence="2">
        <name>Ni(2+)</name>
        <dbReference type="ChEBI" id="CHEBI:49786"/>
    </cofactor>
</comment>
<dbReference type="InterPro" id="IPR018194">
    <property type="entry name" value="Ni-dep_hyd_lsu_Ni_BS"/>
</dbReference>
<dbReference type="InterPro" id="IPR029014">
    <property type="entry name" value="NiFe-Hase_large"/>
</dbReference>
<dbReference type="AlphaFoldDB" id="A0A1B1YRD4"/>
<comment type="cofactor">
    <cofactor evidence="2">
        <name>Fe cation</name>
        <dbReference type="ChEBI" id="CHEBI:24875"/>
    </cofactor>
</comment>
<keyword evidence="4" id="KW-1185">Reference proteome</keyword>
<gene>
    <name evidence="3" type="ORF">PG2T_03070</name>
</gene>
<dbReference type="FunCoup" id="A0A1B1YRD4">
    <property type="interactions" value="162"/>
</dbReference>
<evidence type="ECO:0000256" key="1">
    <source>
        <dbReference type="ARBA" id="ARBA00023002"/>
    </source>
</evidence>
<keyword evidence="2" id="KW-0533">Nickel</keyword>
<dbReference type="OrthoDB" id="9761717at2"/>
<feature type="binding site" evidence="2">
    <location>
        <position position="416"/>
    </location>
    <ligand>
        <name>Ni(2+)</name>
        <dbReference type="ChEBI" id="CHEBI:49786"/>
    </ligand>
</feature>
<evidence type="ECO:0000313" key="3">
    <source>
        <dbReference type="EMBL" id="ANX03272.1"/>
    </source>
</evidence>
<evidence type="ECO:0000256" key="2">
    <source>
        <dbReference type="PIRSR" id="PIRSR601501-1"/>
    </source>
</evidence>